<protein>
    <recommendedName>
        <fullName evidence="3 10">Poly-beta-1,6-N-acetyl-D-glucosamine synthase</fullName>
        <shortName evidence="11">Poly-beta-1,6-GlcNAc synthase</shortName>
        <ecNumber evidence="11">2.4.1.-</ecNumber>
    </recommendedName>
</protein>
<feature type="transmembrane region" description="Helical" evidence="11">
    <location>
        <begin position="372"/>
        <end position="394"/>
    </location>
</feature>
<keyword evidence="5 11" id="KW-0328">Glycosyltransferase</keyword>
<feature type="transmembrane region" description="Helical" evidence="11">
    <location>
        <begin position="296"/>
        <end position="321"/>
    </location>
</feature>
<evidence type="ECO:0000313" key="13">
    <source>
        <dbReference type="EMBL" id="GGZ61100.1"/>
    </source>
</evidence>
<dbReference type="RefSeq" id="WP_189448119.1">
    <property type="nucleotide sequence ID" value="NZ_BMXY01000001.1"/>
</dbReference>
<evidence type="ECO:0000256" key="3">
    <source>
        <dbReference type="ARBA" id="ARBA00017381"/>
    </source>
</evidence>
<evidence type="ECO:0000256" key="11">
    <source>
        <dbReference type="RuleBase" id="RU364028"/>
    </source>
</evidence>
<dbReference type="Pfam" id="PF00535">
    <property type="entry name" value="Glycos_transf_2"/>
    <property type="match status" value="1"/>
</dbReference>
<evidence type="ECO:0000256" key="5">
    <source>
        <dbReference type="ARBA" id="ARBA00022676"/>
    </source>
</evidence>
<feature type="transmembrane region" description="Helical" evidence="11">
    <location>
        <begin position="341"/>
        <end position="360"/>
    </location>
</feature>
<dbReference type="EMBL" id="BMXY01000001">
    <property type="protein sequence ID" value="GGZ61100.1"/>
    <property type="molecule type" value="Genomic_DNA"/>
</dbReference>
<evidence type="ECO:0000313" key="14">
    <source>
        <dbReference type="Proteomes" id="UP000643403"/>
    </source>
</evidence>
<evidence type="ECO:0000256" key="8">
    <source>
        <dbReference type="ARBA" id="ARBA00022989"/>
    </source>
</evidence>
<evidence type="ECO:0000256" key="2">
    <source>
        <dbReference type="ARBA" id="ARBA00006739"/>
    </source>
</evidence>
<sequence>MQFDLLGVLFGFAFFYPIVMSLFWMAGGIYYYLRRERHAAGPEDLPAMSTTPMVSILVPCHNEGACIDETIASLVAQRYPDFEIIAIDDGSTDDTGARLDALAAMHANMRVIHLDRNLGKANALRMGTLASRSEYLVCIDGDALLHPNATQWLVSHLTSGPRVGAVTGNPRIRNRSTLLGKMQVGEFSSIIGMIKRAQRSYGRIFTVSGVISAFRKTALHRVGYWSDDMVTEDIDVSWRLQIDHWDIRYEPNALAYILMPETFRGLWRQRLRWARGGVEVITRHAKSLNAWRRRRMWGVVFEYLLSVVWAYVMLLSIVLWLLSYFFDIPPGLQTGGLIPRWHGVVLGVTCLLQFAISMIIDRRYERGIGWNYFWIIWYPLAYWMLSLLTTIVAVPKTLFSKSRGIATWTSPDRGYR</sequence>
<keyword evidence="4 11" id="KW-1003">Cell membrane</keyword>
<dbReference type="EC" id="2.4.1.-" evidence="11"/>
<accession>A0ABQ3C1P5</accession>
<keyword evidence="6 11" id="KW-0808">Transferase</keyword>
<dbReference type="SUPFAM" id="SSF53448">
    <property type="entry name" value="Nucleotide-diphospho-sugar transferases"/>
    <property type="match status" value="1"/>
</dbReference>
<dbReference type="InterPro" id="IPR023853">
    <property type="entry name" value="PGA_PgaC/IcaA"/>
</dbReference>
<dbReference type="NCBIfam" id="TIGR03937">
    <property type="entry name" value="PgaC_IcaA"/>
    <property type="match status" value="1"/>
</dbReference>
<keyword evidence="8 11" id="KW-1133">Transmembrane helix</keyword>
<dbReference type="Gene3D" id="3.90.550.10">
    <property type="entry name" value="Spore Coat Polysaccharide Biosynthesis Protein SpsA, Chain A"/>
    <property type="match status" value="1"/>
</dbReference>
<dbReference type="InterPro" id="IPR029044">
    <property type="entry name" value="Nucleotide-diphossugar_trans"/>
</dbReference>
<dbReference type="InterPro" id="IPR001173">
    <property type="entry name" value="Glyco_trans_2-like"/>
</dbReference>
<dbReference type="Proteomes" id="UP000643403">
    <property type="component" value="Unassembled WGS sequence"/>
</dbReference>
<dbReference type="CDD" id="cd06423">
    <property type="entry name" value="CESA_like"/>
    <property type="match status" value="1"/>
</dbReference>
<feature type="transmembrane region" description="Helical" evidence="11">
    <location>
        <begin position="6"/>
        <end position="33"/>
    </location>
</feature>
<keyword evidence="9 11" id="KW-0472">Membrane</keyword>
<evidence type="ECO:0000259" key="12">
    <source>
        <dbReference type="Pfam" id="PF00535"/>
    </source>
</evidence>
<proteinExistence type="inferred from homology"/>
<evidence type="ECO:0000256" key="9">
    <source>
        <dbReference type="ARBA" id="ARBA00023136"/>
    </source>
</evidence>
<evidence type="ECO:0000256" key="4">
    <source>
        <dbReference type="ARBA" id="ARBA00022475"/>
    </source>
</evidence>
<reference evidence="14" key="1">
    <citation type="journal article" date="2019" name="Int. J. Syst. Evol. Microbiol.">
        <title>The Global Catalogue of Microorganisms (GCM) 10K type strain sequencing project: providing services to taxonomists for standard genome sequencing and annotation.</title>
        <authorList>
            <consortium name="The Broad Institute Genomics Platform"/>
            <consortium name="The Broad Institute Genome Sequencing Center for Infectious Disease"/>
            <person name="Wu L."/>
            <person name="Ma J."/>
        </authorList>
    </citation>
    <scope>NUCLEOTIDE SEQUENCE [LARGE SCALE GENOMIC DNA]</scope>
    <source>
        <strain evidence="14">KCTC 22558</strain>
    </source>
</reference>
<keyword evidence="7 11" id="KW-0812">Transmembrane</keyword>
<gene>
    <name evidence="13" type="primary">pgaC</name>
    <name evidence="13" type="ORF">GCM10008101_13840</name>
</gene>
<comment type="caution">
    <text evidence="13">The sequence shown here is derived from an EMBL/GenBank/DDBJ whole genome shotgun (WGS) entry which is preliminary data.</text>
</comment>
<dbReference type="PANTHER" id="PTHR43630:SF1">
    <property type="entry name" value="POLY-BETA-1,6-N-ACETYL-D-GLUCOSAMINE SYNTHASE"/>
    <property type="match status" value="1"/>
</dbReference>
<name>A0ABQ3C1P5_9GAMM</name>
<evidence type="ECO:0000256" key="10">
    <source>
        <dbReference type="NCBIfam" id="TIGR03937"/>
    </source>
</evidence>
<organism evidence="13 14">
    <name type="scientific">Cognatilysobacter xinjiangensis</name>
    <dbReference type="NCBI Taxonomy" id="546892"/>
    <lineage>
        <taxon>Bacteria</taxon>
        <taxon>Pseudomonadati</taxon>
        <taxon>Pseudomonadota</taxon>
        <taxon>Gammaproteobacteria</taxon>
        <taxon>Lysobacterales</taxon>
        <taxon>Lysobacteraceae</taxon>
        <taxon>Cognatilysobacter</taxon>
    </lineage>
</organism>
<evidence type="ECO:0000256" key="6">
    <source>
        <dbReference type="ARBA" id="ARBA00022679"/>
    </source>
</evidence>
<keyword evidence="14" id="KW-1185">Reference proteome</keyword>
<evidence type="ECO:0000256" key="7">
    <source>
        <dbReference type="ARBA" id="ARBA00022692"/>
    </source>
</evidence>
<feature type="domain" description="Glycosyltransferase 2-like" evidence="12">
    <location>
        <begin position="55"/>
        <end position="222"/>
    </location>
</feature>
<evidence type="ECO:0000256" key="1">
    <source>
        <dbReference type="ARBA" id="ARBA00004651"/>
    </source>
</evidence>
<comment type="similarity">
    <text evidence="2 11">Belongs to the glycosyltransferase 2 family.</text>
</comment>
<dbReference type="PANTHER" id="PTHR43630">
    <property type="entry name" value="POLY-BETA-1,6-N-ACETYL-D-GLUCOSAMINE SYNTHASE"/>
    <property type="match status" value="1"/>
</dbReference>
<comment type="subcellular location">
    <subcellularLocation>
        <location evidence="1 11">Cell membrane</location>
        <topology evidence="1 11">Multi-pass membrane protein</topology>
    </subcellularLocation>
</comment>